<evidence type="ECO:0008006" key="2">
    <source>
        <dbReference type="Google" id="ProtNLM"/>
    </source>
</evidence>
<proteinExistence type="predicted"/>
<dbReference type="AlphaFoldDB" id="A0A3B0ZBG9"/>
<dbReference type="Pfam" id="PF08974">
    <property type="entry name" value="DUF1877"/>
    <property type="match status" value="1"/>
</dbReference>
<sequence>MIANLLTITENQAEFLKTHSEQVEGFLYSDYVQDGADLVNIDRAWHGLHYLLTGSVWEGDEPLCSVVLGGDEIGDDLVYGPARFLDVEKVKEISAVLKEVHVDSLVQRYDAQVMNDAEVYPPNWTDDENEWLIEAFEKILDFYNNAASQEQCVVLYLS</sequence>
<dbReference type="EMBL" id="UOFO01000152">
    <property type="protein sequence ID" value="VAW88891.1"/>
    <property type="molecule type" value="Genomic_DNA"/>
</dbReference>
<evidence type="ECO:0000313" key="1">
    <source>
        <dbReference type="EMBL" id="VAW88891.1"/>
    </source>
</evidence>
<accession>A0A3B0ZBG9</accession>
<dbReference type="Gene3D" id="3.40.1760.10">
    <property type="entry name" value="YfbM-like super family"/>
    <property type="match status" value="1"/>
</dbReference>
<dbReference type="InterPro" id="IPR035944">
    <property type="entry name" value="YfbM-like_sf"/>
</dbReference>
<name>A0A3B0ZBG9_9ZZZZ</name>
<protein>
    <recommendedName>
        <fullName evidence="2">DUF1877 domain-containing protein</fullName>
    </recommendedName>
</protein>
<organism evidence="1">
    <name type="scientific">hydrothermal vent metagenome</name>
    <dbReference type="NCBI Taxonomy" id="652676"/>
    <lineage>
        <taxon>unclassified sequences</taxon>
        <taxon>metagenomes</taxon>
        <taxon>ecological metagenomes</taxon>
    </lineage>
</organism>
<dbReference type="SUPFAM" id="SSF111069">
    <property type="entry name" value="Hypothetical protein yfbM"/>
    <property type="match status" value="1"/>
</dbReference>
<dbReference type="InterPro" id="IPR015068">
    <property type="entry name" value="DUF1877"/>
</dbReference>
<gene>
    <name evidence="1" type="ORF">MNBD_GAMMA16-1025</name>
</gene>
<reference evidence="1" key="1">
    <citation type="submission" date="2018-06" db="EMBL/GenBank/DDBJ databases">
        <authorList>
            <person name="Zhirakovskaya E."/>
        </authorList>
    </citation>
    <scope>NUCLEOTIDE SEQUENCE</scope>
</reference>